<dbReference type="RefSeq" id="WP_011882916.1">
    <property type="nucleotide sequence ID" value="NZ_BGKC01000033.1"/>
</dbReference>
<name>A0A132DBU3_BURVI</name>
<reference evidence="2 6" key="2">
    <citation type="submission" date="2020-11" db="EMBL/GenBank/DDBJ databases">
        <title>Enhanced detection system for hospital associated transmission using whole genome sequencing surveillance.</title>
        <authorList>
            <person name="Harrison L.H."/>
            <person name="Van Tyne D."/>
            <person name="Marsh J.W."/>
            <person name="Griffith M.P."/>
            <person name="Snyder D.J."/>
            <person name="Cooper V.S."/>
            <person name="Mustapha M."/>
        </authorList>
    </citation>
    <scope>NUCLEOTIDE SEQUENCE [LARGE SCALE GENOMIC DNA]</scope>
    <source>
        <strain evidence="2 6">BC00020</strain>
    </source>
</reference>
<organism evidence="4 5">
    <name type="scientific">Burkholderia vietnamiensis</name>
    <dbReference type="NCBI Taxonomy" id="60552"/>
    <lineage>
        <taxon>Bacteria</taxon>
        <taxon>Pseudomonadati</taxon>
        <taxon>Pseudomonadota</taxon>
        <taxon>Betaproteobacteria</taxon>
        <taxon>Burkholderiales</taxon>
        <taxon>Burkholderiaceae</taxon>
        <taxon>Burkholderia</taxon>
        <taxon>Burkholderia cepacia complex</taxon>
    </lineage>
</organism>
<dbReference type="PANTHER" id="PTHR34980">
    <property type="entry name" value="INNER MEMBRANE PROTEIN-RELATED-RELATED"/>
    <property type="match status" value="1"/>
</dbReference>
<keyword evidence="1" id="KW-0812">Transmembrane</keyword>
<evidence type="ECO:0000313" key="3">
    <source>
        <dbReference type="EMBL" id="MDN7799933.1"/>
    </source>
</evidence>
<dbReference type="EMBL" id="JAUJRV010000063">
    <property type="protein sequence ID" value="MDN7799933.1"/>
    <property type="molecule type" value="Genomic_DNA"/>
</dbReference>
<dbReference type="Proteomes" id="UP000808215">
    <property type="component" value="Unassembled WGS sequence"/>
</dbReference>
<feature type="transmembrane region" description="Helical" evidence="1">
    <location>
        <begin position="87"/>
        <end position="107"/>
    </location>
</feature>
<evidence type="ECO:0000313" key="2">
    <source>
        <dbReference type="EMBL" id="MBJ9691090.1"/>
    </source>
</evidence>
<sequence length="126" mass="13614">MNFGEAVRSALNQYAKFDGRARRAEYWYFALLTGIVSIVCQVVAAAAEDPSAIAMLLMVVVALASLALVLPSLAVTVRRLHDTDRSGWFVLITLIPLVGAIVLLVWMCARGTEGPNRYGPDPIPAV</sequence>
<evidence type="ECO:0000313" key="6">
    <source>
        <dbReference type="Proteomes" id="UP000808215"/>
    </source>
</evidence>
<dbReference type="Proteomes" id="UP001171620">
    <property type="component" value="Unassembled WGS sequence"/>
</dbReference>
<dbReference type="EMBL" id="JADVKH010000114">
    <property type="protein sequence ID" value="MBJ9691090.1"/>
    <property type="molecule type" value="Genomic_DNA"/>
</dbReference>
<dbReference type="PANTHER" id="PTHR34980:SF2">
    <property type="entry name" value="INNER MEMBRANE PROTEIN YHAH-RELATED"/>
    <property type="match status" value="1"/>
</dbReference>
<feature type="transmembrane region" description="Helical" evidence="1">
    <location>
        <begin position="53"/>
        <end position="75"/>
    </location>
</feature>
<evidence type="ECO:0000313" key="5">
    <source>
        <dbReference type="Proteomes" id="UP000237632"/>
    </source>
</evidence>
<accession>A0A132DBU3</accession>
<dbReference type="EMBL" id="PVHK01000192">
    <property type="protein sequence ID" value="PRH39489.1"/>
    <property type="molecule type" value="Genomic_DNA"/>
</dbReference>
<protein>
    <submittedName>
        <fullName evidence="4">DUF805 domain-containing protein</fullName>
    </submittedName>
</protein>
<dbReference type="GO" id="GO:0005886">
    <property type="term" value="C:plasma membrane"/>
    <property type="evidence" value="ECO:0007669"/>
    <property type="project" value="TreeGrafter"/>
</dbReference>
<feature type="transmembrane region" description="Helical" evidence="1">
    <location>
        <begin position="26"/>
        <end position="47"/>
    </location>
</feature>
<evidence type="ECO:0000256" key="1">
    <source>
        <dbReference type="SAM" id="Phobius"/>
    </source>
</evidence>
<keyword evidence="6" id="KW-1185">Reference proteome</keyword>
<evidence type="ECO:0000313" key="4">
    <source>
        <dbReference type="EMBL" id="PRH39489.1"/>
    </source>
</evidence>
<dbReference type="Pfam" id="PF05656">
    <property type="entry name" value="DUF805"/>
    <property type="match status" value="1"/>
</dbReference>
<dbReference type="InterPro" id="IPR008523">
    <property type="entry name" value="DUF805"/>
</dbReference>
<dbReference type="AlphaFoldDB" id="A0A132DBU3"/>
<keyword evidence="1" id="KW-1133">Transmembrane helix</keyword>
<comment type="caution">
    <text evidence="4">The sequence shown here is derived from an EMBL/GenBank/DDBJ whole genome shotgun (WGS) entry which is preliminary data.</text>
</comment>
<reference evidence="4 5" key="1">
    <citation type="submission" date="2018-03" db="EMBL/GenBank/DDBJ databases">
        <authorList>
            <person name="Nguyen K."/>
            <person name="Fouts D."/>
            <person name="Sutton G."/>
        </authorList>
    </citation>
    <scope>NUCLEOTIDE SEQUENCE [LARGE SCALE GENOMIC DNA]</scope>
    <source>
        <strain evidence="4 5">AU3578</strain>
    </source>
</reference>
<dbReference type="Proteomes" id="UP000237632">
    <property type="component" value="Unassembled WGS sequence"/>
</dbReference>
<reference evidence="3" key="3">
    <citation type="submission" date="2023-07" db="EMBL/GenBank/DDBJ databases">
        <title>A collection of bacterial strains from the Burkholderia cepacia Research Laboratory and Repository.</title>
        <authorList>
            <person name="Lipuma J."/>
            <person name="Spilker T."/>
            <person name="Caverly L."/>
        </authorList>
    </citation>
    <scope>NUCLEOTIDE SEQUENCE</scope>
    <source>
        <strain evidence="3">AU44268</strain>
    </source>
</reference>
<proteinExistence type="predicted"/>
<keyword evidence="1" id="KW-0472">Membrane</keyword>
<gene>
    <name evidence="4" type="ORF">C6T65_25785</name>
    <name evidence="2" type="ORF">I5589_28840</name>
    <name evidence="3" type="ORF">QZM33_33975</name>
</gene>
<dbReference type="OMA" id="WMFTLFN"/>